<accession>A0A0P7N3N7</accession>
<dbReference type="Proteomes" id="UP000050556">
    <property type="component" value="Unassembled WGS sequence"/>
</dbReference>
<proteinExistence type="predicted"/>
<dbReference type="PATRIC" id="fig|562.7813.peg.4459"/>
<organism evidence="1 2">
    <name type="scientific">Escherichia coli</name>
    <dbReference type="NCBI Taxonomy" id="562"/>
    <lineage>
        <taxon>Bacteria</taxon>
        <taxon>Pseudomonadati</taxon>
        <taxon>Pseudomonadota</taxon>
        <taxon>Gammaproteobacteria</taxon>
        <taxon>Enterobacterales</taxon>
        <taxon>Enterobacteriaceae</taxon>
        <taxon>Escherichia</taxon>
    </lineage>
</organism>
<evidence type="ECO:0000313" key="2">
    <source>
        <dbReference type="Proteomes" id="UP000050556"/>
    </source>
</evidence>
<reference evidence="1 2" key="1">
    <citation type="journal article" date="2015" name="Front. Microbiol.">
        <title>Genetic determinants of heat resistance in Escherichia coli.</title>
        <authorList>
            <person name="Mercer R.G."/>
            <person name="Zheng J."/>
            <person name="Garcia-Hernandez R."/>
            <person name="Ruan L."/>
            <person name="Ganzle M.G."/>
            <person name="McMullen L.M."/>
        </authorList>
    </citation>
    <scope>NUCLEOTIDE SEQUENCE [LARGE SCALE GENOMIC DNA]</scope>
    <source>
        <strain evidence="1 2">AW1.3</strain>
    </source>
</reference>
<dbReference type="AlphaFoldDB" id="A0A0P7N3N7"/>
<protein>
    <submittedName>
        <fullName evidence="1">Uncharacterized protein</fullName>
    </submittedName>
</protein>
<evidence type="ECO:0000313" key="1">
    <source>
        <dbReference type="EMBL" id="KPO06839.1"/>
    </source>
</evidence>
<name>A0A0P7N3N7_ECOLX</name>
<dbReference type="RefSeq" id="WP_000034926.1">
    <property type="nucleotide sequence ID" value="NZ_JADCPM010000038.1"/>
</dbReference>
<comment type="caution">
    <text evidence="1">The sequence shown here is derived from an EMBL/GenBank/DDBJ whole genome shotgun (WGS) entry which is preliminary data.</text>
</comment>
<sequence>MSKIKVKAARGLSVPREDNARRYITDAEPLEVENTAYYQRQVMAGDLIIVTSSDKNTKSKSSEPSAEVNGEQS</sequence>
<gene>
    <name evidence="1" type="ORF">ACU57_22820</name>
</gene>
<dbReference type="EMBL" id="LDYI01000145">
    <property type="protein sequence ID" value="KPO06839.1"/>
    <property type="molecule type" value="Genomic_DNA"/>
</dbReference>